<name>A0A8S5LAL0_9CAUD</name>
<evidence type="ECO:0000313" key="1">
    <source>
        <dbReference type="EMBL" id="DAD66826.1"/>
    </source>
</evidence>
<sequence>MNGFDDSELVAYMKKLEKAQKIIDAEFRKAAKAIGLEFMRSVKIRTPKGQTGKLNQNWQCAVSKKGNTYIINVFNTVEYASFVESGHRQEVGRYVPAIERRLVRPWVEGKFMMKLTEAEIEEKIPAIVQTIENKLAEVLGGL</sequence>
<dbReference type="EMBL" id="BK014663">
    <property type="protein sequence ID" value="DAD66826.1"/>
    <property type="molecule type" value="Genomic_DNA"/>
</dbReference>
<organism evidence="1">
    <name type="scientific">Siphoviridae sp. ctFNZ2</name>
    <dbReference type="NCBI Taxonomy" id="2823572"/>
    <lineage>
        <taxon>Viruses</taxon>
        <taxon>Duplodnaviria</taxon>
        <taxon>Heunggongvirae</taxon>
        <taxon>Uroviricota</taxon>
        <taxon>Caudoviricetes</taxon>
    </lineage>
</organism>
<reference evidence="1" key="1">
    <citation type="journal article" date="2021" name="Proc. Natl. Acad. Sci. U.S.A.">
        <title>A Catalog of Tens of Thousands of Viruses from Human Metagenomes Reveals Hidden Associations with Chronic Diseases.</title>
        <authorList>
            <person name="Tisza M.J."/>
            <person name="Buck C.B."/>
        </authorList>
    </citation>
    <scope>NUCLEOTIDE SEQUENCE</scope>
    <source>
        <strain evidence="1">CtFNZ2</strain>
    </source>
</reference>
<protein>
    <submittedName>
        <fullName evidence="1">Type I neck protein</fullName>
    </submittedName>
</protein>
<dbReference type="Pfam" id="PF04883">
    <property type="entry name" value="HK97-gp10_like"/>
    <property type="match status" value="1"/>
</dbReference>
<accession>A0A8S5LAL0</accession>
<proteinExistence type="predicted"/>
<dbReference type="InterPro" id="IPR010064">
    <property type="entry name" value="HK97-gp10_tail"/>
</dbReference>